<evidence type="ECO:0000313" key="2">
    <source>
        <dbReference type="Proteomes" id="UP001415857"/>
    </source>
</evidence>
<reference evidence="1 2" key="1">
    <citation type="journal article" date="2024" name="Plant J.">
        <title>Genome sequences and population genomics reveal climatic adaptation and genomic divergence between two closely related sweetgum species.</title>
        <authorList>
            <person name="Xu W.Q."/>
            <person name="Ren C.Q."/>
            <person name="Zhang X.Y."/>
            <person name="Comes H.P."/>
            <person name="Liu X.H."/>
            <person name="Li Y.G."/>
            <person name="Kettle C.J."/>
            <person name="Jalonen R."/>
            <person name="Gaisberger H."/>
            <person name="Ma Y.Z."/>
            <person name="Qiu Y.X."/>
        </authorList>
    </citation>
    <scope>NUCLEOTIDE SEQUENCE [LARGE SCALE GENOMIC DNA]</scope>
    <source>
        <strain evidence="1">Hangzhou</strain>
    </source>
</reference>
<comment type="caution">
    <text evidence="1">The sequence shown here is derived from an EMBL/GenBank/DDBJ whole genome shotgun (WGS) entry which is preliminary data.</text>
</comment>
<evidence type="ECO:0000313" key="1">
    <source>
        <dbReference type="EMBL" id="KAK9268918.1"/>
    </source>
</evidence>
<gene>
    <name evidence="1" type="ORF">L1049_000683</name>
</gene>
<dbReference type="Proteomes" id="UP001415857">
    <property type="component" value="Unassembled WGS sequence"/>
</dbReference>
<proteinExistence type="predicted"/>
<name>A0AAP0R5J6_LIQFO</name>
<accession>A0AAP0R5J6</accession>
<protein>
    <submittedName>
        <fullName evidence="1">Uncharacterized protein</fullName>
    </submittedName>
</protein>
<organism evidence="1 2">
    <name type="scientific">Liquidambar formosana</name>
    <name type="common">Formosan gum</name>
    <dbReference type="NCBI Taxonomy" id="63359"/>
    <lineage>
        <taxon>Eukaryota</taxon>
        <taxon>Viridiplantae</taxon>
        <taxon>Streptophyta</taxon>
        <taxon>Embryophyta</taxon>
        <taxon>Tracheophyta</taxon>
        <taxon>Spermatophyta</taxon>
        <taxon>Magnoliopsida</taxon>
        <taxon>eudicotyledons</taxon>
        <taxon>Gunneridae</taxon>
        <taxon>Pentapetalae</taxon>
        <taxon>Saxifragales</taxon>
        <taxon>Altingiaceae</taxon>
        <taxon>Liquidambar</taxon>
    </lineage>
</organism>
<dbReference type="AlphaFoldDB" id="A0AAP0R5J6"/>
<keyword evidence="2" id="KW-1185">Reference proteome</keyword>
<dbReference type="EMBL" id="JBBPBK010000015">
    <property type="protein sequence ID" value="KAK9268918.1"/>
    <property type="molecule type" value="Genomic_DNA"/>
</dbReference>
<sequence length="85" mass="9725">MVQKRRTLKKWESVEKMVRSVEGGASSRTRGVSGEPDLRVAEHGPWFVSIRLQKCFNFKIDGSDSAFEFVTGACWHPLLDMHLIF</sequence>